<feature type="transmembrane region" description="Helical" evidence="12">
    <location>
        <begin position="315"/>
        <end position="334"/>
    </location>
</feature>
<feature type="domain" description="Peptidase M50" evidence="13">
    <location>
        <begin position="142"/>
        <end position="215"/>
    </location>
</feature>
<dbReference type="Pfam" id="PF02163">
    <property type="entry name" value="Peptidase_M50"/>
    <property type="match status" value="1"/>
</dbReference>
<dbReference type="InterPro" id="IPR008915">
    <property type="entry name" value="Peptidase_M50"/>
</dbReference>
<dbReference type="AlphaFoldDB" id="A0A1C5JPB6"/>
<evidence type="ECO:0000256" key="11">
    <source>
        <dbReference type="ARBA" id="ARBA00023136"/>
    </source>
</evidence>
<evidence type="ECO:0000256" key="2">
    <source>
        <dbReference type="ARBA" id="ARBA00004141"/>
    </source>
</evidence>
<keyword evidence="7" id="KW-0378">Hydrolase</keyword>
<reference evidence="15" key="1">
    <citation type="submission" date="2016-06" db="EMBL/GenBank/DDBJ databases">
        <authorList>
            <person name="Varghese N."/>
            <person name="Submissions Spin"/>
        </authorList>
    </citation>
    <scope>NUCLEOTIDE SEQUENCE [LARGE SCALE GENOMIC DNA]</scope>
    <source>
        <strain evidence="15">DSM 43819</strain>
    </source>
</reference>
<evidence type="ECO:0000256" key="12">
    <source>
        <dbReference type="SAM" id="Phobius"/>
    </source>
</evidence>
<dbReference type="GO" id="GO:0046872">
    <property type="term" value="F:metal ion binding"/>
    <property type="evidence" value="ECO:0007669"/>
    <property type="project" value="UniProtKB-KW"/>
</dbReference>
<gene>
    <name evidence="14" type="ORF">GA0070613_5065</name>
</gene>
<evidence type="ECO:0000256" key="5">
    <source>
        <dbReference type="ARBA" id="ARBA00022692"/>
    </source>
</evidence>
<evidence type="ECO:0000259" key="13">
    <source>
        <dbReference type="Pfam" id="PF02163"/>
    </source>
</evidence>
<feature type="transmembrane region" description="Helical" evidence="12">
    <location>
        <begin position="195"/>
        <end position="215"/>
    </location>
</feature>
<feature type="transmembrane region" description="Helical" evidence="12">
    <location>
        <begin position="131"/>
        <end position="153"/>
    </location>
</feature>
<feature type="transmembrane region" description="Helical" evidence="12">
    <location>
        <begin position="165"/>
        <end position="183"/>
    </location>
</feature>
<proteinExistence type="inferred from homology"/>
<keyword evidence="6" id="KW-0479">Metal-binding</keyword>
<evidence type="ECO:0000256" key="8">
    <source>
        <dbReference type="ARBA" id="ARBA00022833"/>
    </source>
</evidence>
<keyword evidence="5 12" id="KW-0812">Transmembrane</keyword>
<dbReference type="PANTHER" id="PTHR39188">
    <property type="entry name" value="MEMBRANE-ASSOCIATED ZINC METALLOPROTEASE M50B"/>
    <property type="match status" value="1"/>
</dbReference>
<comment type="cofactor">
    <cofactor evidence="1">
        <name>Zn(2+)</name>
        <dbReference type="ChEBI" id="CHEBI:29105"/>
    </cofactor>
</comment>
<keyword evidence="11 12" id="KW-0472">Membrane</keyword>
<evidence type="ECO:0000256" key="1">
    <source>
        <dbReference type="ARBA" id="ARBA00001947"/>
    </source>
</evidence>
<evidence type="ECO:0000256" key="4">
    <source>
        <dbReference type="ARBA" id="ARBA00022670"/>
    </source>
</evidence>
<keyword evidence="10" id="KW-0482">Metalloprotease</keyword>
<dbReference type="GO" id="GO:0016020">
    <property type="term" value="C:membrane"/>
    <property type="evidence" value="ECO:0007669"/>
    <property type="project" value="UniProtKB-SubCell"/>
</dbReference>
<organism evidence="14 15">
    <name type="scientific">Micromonospora inositola</name>
    <dbReference type="NCBI Taxonomy" id="47865"/>
    <lineage>
        <taxon>Bacteria</taxon>
        <taxon>Bacillati</taxon>
        <taxon>Actinomycetota</taxon>
        <taxon>Actinomycetes</taxon>
        <taxon>Micromonosporales</taxon>
        <taxon>Micromonosporaceae</taxon>
        <taxon>Micromonospora</taxon>
    </lineage>
</organism>
<dbReference type="EMBL" id="LT607754">
    <property type="protein sequence ID" value="SCG72358.1"/>
    <property type="molecule type" value="Genomic_DNA"/>
</dbReference>
<evidence type="ECO:0000313" key="14">
    <source>
        <dbReference type="EMBL" id="SCG72358.1"/>
    </source>
</evidence>
<evidence type="ECO:0000256" key="9">
    <source>
        <dbReference type="ARBA" id="ARBA00022989"/>
    </source>
</evidence>
<evidence type="ECO:0000256" key="7">
    <source>
        <dbReference type="ARBA" id="ARBA00022801"/>
    </source>
</evidence>
<evidence type="ECO:0000256" key="10">
    <source>
        <dbReference type="ARBA" id="ARBA00023049"/>
    </source>
</evidence>
<protein>
    <submittedName>
        <fullName evidence="14">Zn-dependent protease (Includes SpoIVFB)</fullName>
    </submittedName>
</protein>
<dbReference type="Proteomes" id="UP000198221">
    <property type="component" value="Chromosome I"/>
</dbReference>
<sequence>MYNRAVPSSAAFRALIHPVTHEGTASCEAPGASAGLLPSPVMSDPSLDRQLRPDVRPQPAAPVTDQTVADMHNAVMGGRRTWRAKVGKVGGGTAVVGGATLKVLGKIVLIGKFGLFTLLKLKTFLSMLISIAAYATFWGWKFAVGFVLLMFVHELGHVFALRLQGIKASAPMFIPFIGAFVNIEGEQRSVSQEAVSALAGPFAGLLGAGAVLGVAESMNSDFLRALAYTAFFLNLFNLFPVLPLDGGRVAGALHPVVWLGGMAAAVGLIIWHPSPVFFFILILGGVETWHRWRERRSGRANEYLSIETSVRWQIAAAYVFTIAVCLIGMDAAYIPRPF</sequence>
<feature type="transmembrane region" description="Helical" evidence="12">
    <location>
        <begin position="262"/>
        <end position="286"/>
    </location>
</feature>
<dbReference type="GO" id="GO:0006508">
    <property type="term" value="P:proteolysis"/>
    <property type="evidence" value="ECO:0007669"/>
    <property type="project" value="UniProtKB-KW"/>
</dbReference>
<keyword evidence="8" id="KW-0862">Zinc</keyword>
<dbReference type="GO" id="GO:0008237">
    <property type="term" value="F:metallopeptidase activity"/>
    <property type="evidence" value="ECO:0007669"/>
    <property type="project" value="UniProtKB-KW"/>
</dbReference>
<feature type="transmembrane region" description="Helical" evidence="12">
    <location>
        <begin position="89"/>
        <end position="111"/>
    </location>
</feature>
<evidence type="ECO:0000256" key="3">
    <source>
        <dbReference type="ARBA" id="ARBA00007931"/>
    </source>
</evidence>
<keyword evidence="4 14" id="KW-0645">Protease</keyword>
<name>A0A1C5JPB6_9ACTN</name>
<keyword evidence="15" id="KW-1185">Reference proteome</keyword>
<feature type="transmembrane region" description="Helical" evidence="12">
    <location>
        <begin position="222"/>
        <end position="242"/>
    </location>
</feature>
<dbReference type="CDD" id="cd06160">
    <property type="entry name" value="S2P-M50_like_2"/>
    <property type="match status" value="1"/>
</dbReference>
<comment type="similarity">
    <text evidence="3">Belongs to the peptidase M50B family.</text>
</comment>
<dbReference type="PANTHER" id="PTHR39188:SF3">
    <property type="entry name" value="STAGE IV SPORULATION PROTEIN FB"/>
    <property type="match status" value="1"/>
</dbReference>
<keyword evidence="9 12" id="KW-1133">Transmembrane helix</keyword>
<accession>A0A1C5JPB6</accession>
<evidence type="ECO:0000313" key="15">
    <source>
        <dbReference type="Proteomes" id="UP000198221"/>
    </source>
</evidence>
<comment type="subcellular location">
    <subcellularLocation>
        <location evidence="2">Membrane</location>
        <topology evidence="2">Multi-pass membrane protein</topology>
    </subcellularLocation>
</comment>
<evidence type="ECO:0000256" key="6">
    <source>
        <dbReference type="ARBA" id="ARBA00022723"/>
    </source>
</evidence>